<accession>A0ABS8ERZ6</accession>
<protein>
    <recommendedName>
        <fullName evidence="2 5">Cell shape-determining protein MreC</fullName>
    </recommendedName>
    <alternativeName>
        <fullName evidence="4 5">Cell shape protein MreC</fullName>
    </alternativeName>
</protein>
<feature type="compositionally biased region" description="Polar residues" evidence="7">
    <location>
        <begin position="286"/>
        <end position="295"/>
    </location>
</feature>
<evidence type="ECO:0000256" key="2">
    <source>
        <dbReference type="ARBA" id="ARBA00013855"/>
    </source>
</evidence>
<evidence type="ECO:0000256" key="4">
    <source>
        <dbReference type="ARBA" id="ARBA00032089"/>
    </source>
</evidence>
<dbReference type="PANTHER" id="PTHR34138:SF1">
    <property type="entry name" value="CELL SHAPE-DETERMINING PROTEIN MREC"/>
    <property type="match status" value="1"/>
</dbReference>
<dbReference type="InterPro" id="IPR055342">
    <property type="entry name" value="MreC_beta-barrel_core"/>
</dbReference>
<gene>
    <name evidence="9" type="primary">mreC</name>
    <name evidence="9" type="ORF">LKD42_01335</name>
</gene>
<keyword evidence="6" id="KW-0175">Coiled coil</keyword>
<sequence length="317" mass="34484">MKKKMNDSGKSKLVLTILTAVCVVLIILSFTTDAVSGPLHYVTGVITPIQSGMNAIGTWISDKGEYLFHTTDLRSENAGLQKKVDELTAENSDLLQNQDEYERLKDLLDLKDEYSNYPTIAARIIAKDSGNWFNVFTINKGSKDGIQEDMNVIADGGLVGIVTSVGSNWATVRSIIDDYSNVSAEISSTSDNCIIAGNLKLIDEGKISLVKLTDADNKVTVGDKVVTSEISNRFLPGILIGYVSEIGMDSNNLTKSGSITPVVDFRHLHEVLVITQLKNTDEAQKDIQSQAQSETEMILETETGKQTESSKQAGGEQ</sequence>
<evidence type="ECO:0000313" key="9">
    <source>
        <dbReference type="EMBL" id="MCC2147905.1"/>
    </source>
</evidence>
<evidence type="ECO:0000256" key="1">
    <source>
        <dbReference type="ARBA" id="ARBA00009369"/>
    </source>
</evidence>
<dbReference type="InterPro" id="IPR007221">
    <property type="entry name" value="MreC"/>
</dbReference>
<comment type="caution">
    <text evidence="9">The sequence shown here is derived from an EMBL/GenBank/DDBJ whole genome shotgun (WGS) entry which is preliminary data.</text>
</comment>
<dbReference type="NCBIfam" id="TIGR00219">
    <property type="entry name" value="mreC"/>
    <property type="match status" value="1"/>
</dbReference>
<dbReference type="InterPro" id="IPR042177">
    <property type="entry name" value="Cell/Rod_1"/>
</dbReference>
<proteinExistence type="inferred from homology"/>
<dbReference type="EMBL" id="JAJEQE010000002">
    <property type="protein sequence ID" value="MCC2147905.1"/>
    <property type="molecule type" value="Genomic_DNA"/>
</dbReference>
<reference evidence="9 10" key="1">
    <citation type="submission" date="2021-10" db="EMBL/GenBank/DDBJ databases">
        <title>Anaerobic single-cell dispensing facilitates the cultivation of human gut bacteria.</title>
        <authorList>
            <person name="Afrizal A."/>
        </authorList>
    </citation>
    <scope>NUCLEOTIDE SEQUENCE [LARGE SCALE GENOMIC DNA]</scope>
    <source>
        <strain evidence="9 10">CLA-AA-H246</strain>
    </source>
</reference>
<keyword evidence="10" id="KW-1185">Reference proteome</keyword>
<dbReference type="PIRSF" id="PIRSF038471">
    <property type="entry name" value="MreC"/>
    <property type="match status" value="1"/>
</dbReference>
<feature type="compositionally biased region" description="Polar residues" evidence="7">
    <location>
        <begin position="304"/>
        <end position="317"/>
    </location>
</feature>
<dbReference type="Gene3D" id="2.40.10.340">
    <property type="entry name" value="Rod shape-determining protein MreC, domain 1"/>
    <property type="match status" value="1"/>
</dbReference>
<evidence type="ECO:0000259" key="8">
    <source>
        <dbReference type="Pfam" id="PF04085"/>
    </source>
</evidence>
<feature type="region of interest" description="Disordered" evidence="7">
    <location>
        <begin position="284"/>
        <end position="317"/>
    </location>
</feature>
<organism evidence="9 10">
    <name type="scientific">Hominisplanchenecus faecis</name>
    <dbReference type="NCBI Taxonomy" id="2885351"/>
    <lineage>
        <taxon>Bacteria</taxon>
        <taxon>Bacillati</taxon>
        <taxon>Bacillota</taxon>
        <taxon>Clostridia</taxon>
        <taxon>Lachnospirales</taxon>
        <taxon>Lachnospiraceae</taxon>
        <taxon>Hominisplanchenecus</taxon>
    </lineage>
</organism>
<dbReference type="Pfam" id="PF04085">
    <property type="entry name" value="MreC"/>
    <property type="match status" value="1"/>
</dbReference>
<dbReference type="Proteomes" id="UP001299235">
    <property type="component" value="Unassembled WGS sequence"/>
</dbReference>
<evidence type="ECO:0000313" key="10">
    <source>
        <dbReference type="Proteomes" id="UP001299235"/>
    </source>
</evidence>
<evidence type="ECO:0000256" key="3">
    <source>
        <dbReference type="ARBA" id="ARBA00022960"/>
    </source>
</evidence>
<evidence type="ECO:0000256" key="7">
    <source>
        <dbReference type="SAM" id="MobiDB-lite"/>
    </source>
</evidence>
<feature type="coiled-coil region" evidence="6">
    <location>
        <begin position="70"/>
        <end position="104"/>
    </location>
</feature>
<dbReference type="RefSeq" id="WP_147631480.1">
    <property type="nucleotide sequence ID" value="NZ_JAJEQE010000002.1"/>
</dbReference>
<dbReference type="PANTHER" id="PTHR34138">
    <property type="entry name" value="CELL SHAPE-DETERMINING PROTEIN MREC"/>
    <property type="match status" value="1"/>
</dbReference>
<feature type="domain" description="Rod shape-determining protein MreC beta-barrel core" evidence="8">
    <location>
        <begin position="124"/>
        <end position="274"/>
    </location>
</feature>
<evidence type="ECO:0000256" key="6">
    <source>
        <dbReference type="SAM" id="Coils"/>
    </source>
</evidence>
<dbReference type="Gene3D" id="2.40.10.350">
    <property type="entry name" value="Rod shape-determining protein MreC, domain 2"/>
    <property type="match status" value="1"/>
</dbReference>
<dbReference type="InterPro" id="IPR042175">
    <property type="entry name" value="Cell/Rod_MreC_2"/>
</dbReference>
<name>A0ABS8ERZ6_9FIRM</name>
<comment type="function">
    <text evidence="5">Involved in formation and maintenance of cell shape.</text>
</comment>
<comment type="similarity">
    <text evidence="1 5">Belongs to the MreC family.</text>
</comment>
<keyword evidence="3 5" id="KW-0133">Cell shape</keyword>
<evidence type="ECO:0000256" key="5">
    <source>
        <dbReference type="PIRNR" id="PIRNR038471"/>
    </source>
</evidence>